<dbReference type="Proteomes" id="UP000245790">
    <property type="component" value="Unassembled WGS sequence"/>
</dbReference>
<evidence type="ECO:0000313" key="2">
    <source>
        <dbReference type="EMBL" id="PWK54458.1"/>
    </source>
</evidence>
<accession>A0A316G0X8</accession>
<keyword evidence="3" id="KW-1185">Reference proteome</keyword>
<comment type="caution">
    <text evidence="2">The sequence shown here is derived from an EMBL/GenBank/DDBJ whole genome shotgun (WGS) entry which is preliminary data.</text>
</comment>
<organism evidence="2 3">
    <name type="scientific">Pleionea mediterranea</name>
    <dbReference type="NCBI Taxonomy" id="523701"/>
    <lineage>
        <taxon>Bacteria</taxon>
        <taxon>Pseudomonadati</taxon>
        <taxon>Pseudomonadota</taxon>
        <taxon>Gammaproteobacteria</taxon>
        <taxon>Oceanospirillales</taxon>
        <taxon>Pleioneaceae</taxon>
        <taxon>Pleionea</taxon>
    </lineage>
</organism>
<dbReference type="AlphaFoldDB" id="A0A316G0X8"/>
<reference evidence="2 3" key="1">
    <citation type="submission" date="2018-05" db="EMBL/GenBank/DDBJ databases">
        <title>Genomic Encyclopedia of Type Strains, Phase IV (KMG-IV): sequencing the most valuable type-strain genomes for metagenomic binning, comparative biology and taxonomic classification.</title>
        <authorList>
            <person name="Goeker M."/>
        </authorList>
    </citation>
    <scope>NUCLEOTIDE SEQUENCE [LARGE SCALE GENOMIC DNA]</scope>
    <source>
        <strain evidence="2 3">DSM 25350</strain>
    </source>
</reference>
<dbReference type="RefSeq" id="WP_109761573.1">
    <property type="nucleotide sequence ID" value="NZ_QGGU01000001.1"/>
</dbReference>
<dbReference type="EMBL" id="QGGU01000001">
    <property type="protein sequence ID" value="PWK54458.1"/>
    <property type="molecule type" value="Genomic_DNA"/>
</dbReference>
<dbReference type="Gene3D" id="2.30.30.40">
    <property type="entry name" value="SH3 Domains"/>
    <property type="match status" value="1"/>
</dbReference>
<proteinExistence type="predicted"/>
<sequence length="182" mass="20566">MKRQNLKALKKHYPFAFLLFSFMTTDITASEAVTPSAVNDQARVIKDTHLFSEPSLSSRTKMPLKKEQTVSIIKRKGGWYQVKESQTSGWVKMFLLRFNAVPVRESKSGLNSLISSTRKPHSDLTLTTGVRGINEKDLKSSKPDFEALKQLYLLQVSTRSSKKFAKDAGLQPKKISYPKVNN</sequence>
<evidence type="ECO:0000313" key="3">
    <source>
        <dbReference type="Proteomes" id="UP000245790"/>
    </source>
</evidence>
<name>A0A316G0X8_9GAMM</name>
<evidence type="ECO:0000259" key="1">
    <source>
        <dbReference type="Pfam" id="PF08239"/>
    </source>
</evidence>
<protein>
    <submittedName>
        <fullName evidence="2">SH3 domain-containing protein</fullName>
    </submittedName>
</protein>
<dbReference type="InterPro" id="IPR003646">
    <property type="entry name" value="SH3-like_bac-type"/>
</dbReference>
<dbReference type="OrthoDB" id="6198961at2"/>
<feature type="domain" description="SH3b" evidence="1">
    <location>
        <begin position="50"/>
        <end position="91"/>
    </location>
</feature>
<dbReference type="Pfam" id="PF08239">
    <property type="entry name" value="SH3_3"/>
    <property type="match status" value="1"/>
</dbReference>
<gene>
    <name evidence="2" type="ORF">C8D97_101306</name>
</gene>